<dbReference type="PANTHER" id="PTHR43798:SF31">
    <property type="entry name" value="AB HYDROLASE SUPERFAMILY PROTEIN YCLE"/>
    <property type="match status" value="1"/>
</dbReference>
<dbReference type="PANTHER" id="PTHR43798">
    <property type="entry name" value="MONOACYLGLYCEROL LIPASE"/>
    <property type="match status" value="1"/>
</dbReference>
<dbReference type="GO" id="GO:0106435">
    <property type="term" value="F:carboxylesterase activity"/>
    <property type="evidence" value="ECO:0007669"/>
    <property type="project" value="UniProtKB-EC"/>
</dbReference>
<feature type="domain" description="AB hydrolase-1" evidence="2">
    <location>
        <begin position="21"/>
        <end position="219"/>
    </location>
</feature>
<dbReference type="SUPFAM" id="SSF53474">
    <property type="entry name" value="alpha/beta-Hydrolases"/>
    <property type="match status" value="1"/>
</dbReference>
<dbReference type="Proteomes" id="UP000018291">
    <property type="component" value="Unassembled WGS sequence"/>
</dbReference>
<reference evidence="3 4" key="1">
    <citation type="journal article" date="2013" name="ISME J.">
        <title>Metabolic model for the filamentous 'Candidatus Microthrix parvicella' based on genomic and metagenomic analyses.</title>
        <authorList>
            <person name="Jon McIlroy S."/>
            <person name="Kristiansen R."/>
            <person name="Albertsen M."/>
            <person name="Michael Karst S."/>
            <person name="Rossetti S."/>
            <person name="Lund Nielsen J."/>
            <person name="Tandoi V."/>
            <person name="James Seviour R."/>
            <person name="Nielsen P.H."/>
        </authorList>
    </citation>
    <scope>NUCLEOTIDE SEQUENCE [LARGE SCALE GENOMIC DNA]</scope>
    <source>
        <strain evidence="3 4">RN1</strain>
    </source>
</reference>
<evidence type="ECO:0000313" key="4">
    <source>
        <dbReference type="Proteomes" id="UP000018291"/>
    </source>
</evidence>
<dbReference type="eggNOG" id="COG2267">
    <property type="taxonomic scope" value="Bacteria"/>
</dbReference>
<organism evidence="3 4">
    <name type="scientific">Candidatus Neomicrothrix parvicella RN1</name>
    <dbReference type="NCBI Taxonomy" id="1229780"/>
    <lineage>
        <taxon>Bacteria</taxon>
        <taxon>Bacillati</taxon>
        <taxon>Actinomycetota</taxon>
        <taxon>Acidimicrobiia</taxon>
        <taxon>Acidimicrobiales</taxon>
        <taxon>Microthrixaceae</taxon>
        <taxon>Candidatus Neomicrothrix</taxon>
    </lineage>
</organism>
<dbReference type="GO" id="GO:0016020">
    <property type="term" value="C:membrane"/>
    <property type="evidence" value="ECO:0007669"/>
    <property type="project" value="TreeGrafter"/>
</dbReference>
<name>R4Z4W8_9ACTN</name>
<evidence type="ECO:0000313" key="3">
    <source>
        <dbReference type="EMBL" id="CCM65768.1"/>
    </source>
</evidence>
<dbReference type="InterPro" id="IPR000073">
    <property type="entry name" value="AB_hydrolase_1"/>
</dbReference>
<dbReference type="OrthoDB" id="3249793at2"/>
<accession>R4Z4W8</accession>
<dbReference type="STRING" id="1229780.BN381_80298"/>
<keyword evidence="1 3" id="KW-0378">Hydrolase</keyword>
<dbReference type="EMBL" id="CANL01000078">
    <property type="protein sequence ID" value="CCM65768.1"/>
    <property type="molecule type" value="Genomic_DNA"/>
</dbReference>
<evidence type="ECO:0000259" key="2">
    <source>
        <dbReference type="Pfam" id="PF12697"/>
    </source>
</evidence>
<sequence>MNGYGRQVRLNVISRGSGPPIVFLHGMGASAATWDAVGEALSDRYLTVAVDLPGHGGSPCPDDPDRFTRDAALADVDELLATLAEPAILVGHSLGGYLALAHAATRPGAARGIVVANTGPGFRDPEKREAWNARSRRNAHRFGVPERVADLNLQHDSVVMDRLAEIATPTLVLVGGADRPEYVGSGQYLERKMPDARLVVIDGGEHSMHEHTHAADVAEHVAHFEAACP</sequence>
<keyword evidence="4" id="KW-1185">Reference proteome</keyword>
<comment type="caution">
    <text evidence="3">The sequence shown here is derived from an EMBL/GenBank/DDBJ whole genome shotgun (WGS) entry which is preliminary data.</text>
</comment>
<dbReference type="InterPro" id="IPR050266">
    <property type="entry name" value="AB_hydrolase_sf"/>
</dbReference>
<gene>
    <name evidence="3" type="ORF">BN381_80298</name>
</gene>
<proteinExistence type="predicted"/>
<dbReference type="Pfam" id="PF12697">
    <property type="entry name" value="Abhydrolase_6"/>
    <property type="match status" value="1"/>
</dbReference>
<dbReference type="InterPro" id="IPR029058">
    <property type="entry name" value="AB_hydrolase_fold"/>
</dbReference>
<dbReference type="AlphaFoldDB" id="R4Z4W8"/>
<dbReference type="EC" id="3.1.1.1" evidence="3"/>
<dbReference type="HOGENOM" id="CLU_020336_50_4_11"/>
<dbReference type="Gene3D" id="3.40.50.1820">
    <property type="entry name" value="alpha/beta hydrolase"/>
    <property type="match status" value="1"/>
</dbReference>
<protein>
    <submittedName>
        <fullName evidence="3">Putative Carboxylesterase</fullName>
        <ecNumber evidence="3">3.1.1.1</ecNumber>
    </submittedName>
</protein>
<evidence type="ECO:0000256" key="1">
    <source>
        <dbReference type="ARBA" id="ARBA00022801"/>
    </source>
</evidence>